<evidence type="ECO:0000313" key="1">
    <source>
        <dbReference type="EMBL" id="ABE87608.1"/>
    </source>
</evidence>
<gene>
    <name evidence="1" type="ORF">MtrDRAFT_AC153123g3v2</name>
</gene>
<name>Q1RU74_MEDTR</name>
<accession>Q1RU74</accession>
<proteinExistence type="predicted"/>
<sequence>MAQFDRFVKNSEGEGKVVAGLGVEGEKIVRGGIVKEAGGAKKEGRVIVENGKGLEGV</sequence>
<organism evidence="1">
    <name type="scientific">Medicago truncatula</name>
    <name type="common">Barrel medic</name>
    <name type="synonym">Medicago tribuloides</name>
    <dbReference type="NCBI Taxonomy" id="3880"/>
    <lineage>
        <taxon>Eukaryota</taxon>
        <taxon>Viridiplantae</taxon>
        <taxon>Streptophyta</taxon>
        <taxon>Embryophyta</taxon>
        <taxon>Tracheophyta</taxon>
        <taxon>Spermatophyta</taxon>
        <taxon>Magnoliopsida</taxon>
        <taxon>eudicotyledons</taxon>
        <taxon>Gunneridae</taxon>
        <taxon>Pentapetalae</taxon>
        <taxon>rosids</taxon>
        <taxon>fabids</taxon>
        <taxon>Fabales</taxon>
        <taxon>Fabaceae</taxon>
        <taxon>Papilionoideae</taxon>
        <taxon>50 kb inversion clade</taxon>
        <taxon>NPAAA clade</taxon>
        <taxon>Hologalegina</taxon>
        <taxon>IRL clade</taxon>
        <taxon>Trifolieae</taxon>
        <taxon>Medicago</taxon>
    </lineage>
</organism>
<reference evidence="1" key="2">
    <citation type="submission" date="2007-04" db="EMBL/GenBank/DDBJ databases">
        <authorList>
            <consortium name="The International Medicago Genome Annotation Group"/>
        </authorList>
    </citation>
    <scope>NUCLEOTIDE SEQUENCE</scope>
</reference>
<protein>
    <submittedName>
        <fullName evidence="1">Uncharacterized protein</fullName>
    </submittedName>
</protein>
<reference evidence="1" key="1">
    <citation type="submission" date="2006-03" db="EMBL/GenBank/DDBJ databases">
        <authorList>
            <person name="Lin S."/>
            <person name="Dixon R."/>
            <person name="May G."/>
            <person name="Sumner L."/>
            <person name="Gonzales B."/>
            <person name="Cook D."/>
            <person name="Kim D."/>
            <person name="Young N."/>
            <person name="Cannon S."/>
            <person name="Roe B.A."/>
        </authorList>
    </citation>
    <scope>NUCLEOTIDE SEQUENCE</scope>
</reference>
<dbReference type="EMBL" id="AC153123">
    <property type="protein sequence ID" value="ABE87608.1"/>
    <property type="molecule type" value="Genomic_DNA"/>
</dbReference>
<dbReference type="AlphaFoldDB" id="Q1RU74"/>